<feature type="signal peptide" evidence="3">
    <location>
        <begin position="1"/>
        <end position="24"/>
    </location>
</feature>
<dbReference type="RefSeq" id="WP_216065757.1">
    <property type="nucleotide sequence ID" value="NZ_CP123764.1"/>
</dbReference>
<dbReference type="PANTHER" id="PTHR30329:SF21">
    <property type="entry name" value="LIPOPROTEIN YIAD-RELATED"/>
    <property type="match status" value="1"/>
</dbReference>
<evidence type="ECO:0000256" key="2">
    <source>
        <dbReference type="SAM" id="Coils"/>
    </source>
</evidence>
<dbReference type="GO" id="GO:0016020">
    <property type="term" value="C:membrane"/>
    <property type="evidence" value="ECO:0007669"/>
    <property type="project" value="UniProtKB-UniRule"/>
</dbReference>
<dbReference type="EMBL" id="JAUOPB010000016">
    <property type="protein sequence ID" value="MDO6424674.1"/>
    <property type="molecule type" value="Genomic_DNA"/>
</dbReference>
<evidence type="ECO:0000256" key="1">
    <source>
        <dbReference type="PROSITE-ProRule" id="PRU00473"/>
    </source>
</evidence>
<feature type="domain" description="OmpA-like" evidence="4">
    <location>
        <begin position="105"/>
        <end position="222"/>
    </location>
</feature>
<dbReference type="Pfam" id="PF00691">
    <property type="entry name" value="OmpA"/>
    <property type="match status" value="1"/>
</dbReference>
<reference evidence="5" key="1">
    <citation type="submission" date="2023-07" db="EMBL/GenBank/DDBJ databases">
        <title>Genome content predicts the carbon catabolic preferences of heterotrophic bacteria.</title>
        <authorList>
            <person name="Gralka M."/>
        </authorList>
    </citation>
    <scope>NUCLEOTIDE SEQUENCE</scope>
    <source>
        <strain evidence="5">I3M17_2</strain>
    </source>
</reference>
<evidence type="ECO:0000259" key="4">
    <source>
        <dbReference type="PROSITE" id="PS51123"/>
    </source>
</evidence>
<keyword evidence="2" id="KW-0175">Coiled coil</keyword>
<feature type="chain" id="PRO_5043767963" evidence="3">
    <location>
        <begin position="25"/>
        <end position="230"/>
    </location>
</feature>
<organism evidence="5 6">
    <name type="scientific">Saccharophagus degradans</name>
    <dbReference type="NCBI Taxonomy" id="86304"/>
    <lineage>
        <taxon>Bacteria</taxon>
        <taxon>Pseudomonadati</taxon>
        <taxon>Pseudomonadota</taxon>
        <taxon>Gammaproteobacteria</taxon>
        <taxon>Cellvibrionales</taxon>
        <taxon>Cellvibrionaceae</taxon>
        <taxon>Saccharophagus</taxon>
    </lineage>
</organism>
<evidence type="ECO:0000313" key="5">
    <source>
        <dbReference type="EMBL" id="MDO6424674.1"/>
    </source>
</evidence>
<dbReference type="InterPro" id="IPR050330">
    <property type="entry name" value="Bact_OuterMem_StrucFunc"/>
</dbReference>
<keyword evidence="3" id="KW-0732">Signal</keyword>
<evidence type="ECO:0000313" key="6">
    <source>
        <dbReference type="Proteomes" id="UP001169760"/>
    </source>
</evidence>
<name>A0AAW7XB56_9GAMM</name>
<comment type="caution">
    <text evidence="5">The sequence shown here is derived from an EMBL/GenBank/DDBJ whole genome shotgun (WGS) entry which is preliminary data.</text>
</comment>
<keyword evidence="1" id="KW-0472">Membrane</keyword>
<dbReference type="PANTHER" id="PTHR30329">
    <property type="entry name" value="STATOR ELEMENT OF FLAGELLAR MOTOR COMPLEX"/>
    <property type="match status" value="1"/>
</dbReference>
<dbReference type="InterPro" id="IPR006665">
    <property type="entry name" value="OmpA-like"/>
</dbReference>
<dbReference type="CDD" id="cd07185">
    <property type="entry name" value="OmpA_C-like"/>
    <property type="match status" value="1"/>
</dbReference>
<sequence length="230" mass="25037">MKTKQLISAATFSALLIASNSAFAGETKTQKQRDNDKAAATLSTMVIGGLAGGPVGAFIGAVTGSLAAEHADTKHQQQELTIAMNEVEEMKAQLEKDQQRVSAMEQKAAEKLEFQVLFTTGSDELSQTDLKRVNSVARYLNTNPELKVNLEGHADPRGTDEYNYVLSEERVKSVIKALEEKGIDRSRVTYSAYGSDLSTAYQGDLEAYALDRRVKIDVVMKTDNSVASSH</sequence>
<dbReference type="AlphaFoldDB" id="A0AAW7XB56"/>
<accession>A0AAW7XB56</accession>
<gene>
    <name evidence="5" type="ORF">Q4521_19450</name>
</gene>
<proteinExistence type="predicted"/>
<feature type="coiled-coil region" evidence="2">
    <location>
        <begin position="73"/>
        <end position="107"/>
    </location>
</feature>
<protein>
    <submittedName>
        <fullName evidence="5">OmpA family protein</fullName>
    </submittedName>
</protein>
<dbReference type="Proteomes" id="UP001169760">
    <property type="component" value="Unassembled WGS sequence"/>
</dbReference>
<dbReference type="PROSITE" id="PS51123">
    <property type="entry name" value="OMPA_2"/>
    <property type="match status" value="1"/>
</dbReference>
<evidence type="ECO:0000256" key="3">
    <source>
        <dbReference type="SAM" id="SignalP"/>
    </source>
</evidence>